<organism evidence="1 2">
    <name type="scientific">Chryseobacterium elymi</name>
    <dbReference type="NCBI Taxonomy" id="395936"/>
    <lineage>
        <taxon>Bacteria</taxon>
        <taxon>Pseudomonadati</taxon>
        <taxon>Bacteroidota</taxon>
        <taxon>Flavobacteriia</taxon>
        <taxon>Flavobacteriales</taxon>
        <taxon>Weeksellaceae</taxon>
        <taxon>Chryseobacterium group</taxon>
        <taxon>Chryseobacterium</taxon>
    </lineage>
</organism>
<name>A0A3D9DFQ1_9FLAO</name>
<dbReference type="Proteomes" id="UP000257030">
    <property type="component" value="Unassembled WGS sequence"/>
</dbReference>
<evidence type="ECO:0000313" key="2">
    <source>
        <dbReference type="Proteomes" id="UP000257030"/>
    </source>
</evidence>
<sequence>MKQPTVFITISKVIQHERQMSLKEVCLEDLRLHNEDLKEFVELQTSLPDFGIWQDAVVNWGTLYERRFKWLEEYFHKT</sequence>
<dbReference type="AlphaFoldDB" id="A0A3D9DFQ1"/>
<reference evidence="1 2" key="1">
    <citation type="journal article" date="2010" name="Syst. Appl. Microbiol.">
        <title>Four new species of Chryseobacterium from the rhizosphere of coastal sand dune plants, Chryseobacterium elymi sp. nov., Chryseobacterium hagamense sp. nov., Chryseobacterium lathyri sp. nov. and Chryseobacterium rhizosphaerae sp. nov.</title>
        <authorList>
            <person name="Cho S.H."/>
            <person name="Lee K.S."/>
            <person name="Shin D.S."/>
            <person name="Han J.H."/>
            <person name="Park K.S."/>
            <person name="Lee C.H."/>
            <person name="Park K.H."/>
            <person name="Kim S.B."/>
        </authorList>
    </citation>
    <scope>NUCLEOTIDE SEQUENCE [LARGE SCALE GENOMIC DNA]</scope>
    <source>
        <strain evidence="1 2">KCTC 22547</strain>
    </source>
</reference>
<evidence type="ECO:0000313" key="1">
    <source>
        <dbReference type="EMBL" id="REC76809.1"/>
    </source>
</evidence>
<comment type="caution">
    <text evidence="1">The sequence shown here is derived from an EMBL/GenBank/DDBJ whole genome shotgun (WGS) entry which is preliminary data.</text>
</comment>
<gene>
    <name evidence="1" type="ORF">DRF60_13035</name>
</gene>
<accession>A0A3D9DFQ1</accession>
<keyword evidence="2" id="KW-1185">Reference proteome</keyword>
<dbReference type="EMBL" id="QNUH01000010">
    <property type="protein sequence ID" value="REC76809.1"/>
    <property type="molecule type" value="Genomic_DNA"/>
</dbReference>
<protein>
    <submittedName>
        <fullName evidence="1">Uncharacterized protein</fullName>
    </submittedName>
</protein>
<dbReference type="RefSeq" id="WP_116012469.1">
    <property type="nucleotide sequence ID" value="NZ_QNUH01000010.1"/>
</dbReference>
<proteinExistence type="predicted"/>